<organism evidence="2 3">
    <name type="scientific">Drosophila madeirensis</name>
    <name type="common">Fruit fly</name>
    <dbReference type="NCBI Taxonomy" id="30013"/>
    <lineage>
        <taxon>Eukaryota</taxon>
        <taxon>Metazoa</taxon>
        <taxon>Ecdysozoa</taxon>
        <taxon>Arthropoda</taxon>
        <taxon>Hexapoda</taxon>
        <taxon>Insecta</taxon>
        <taxon>Pterygota</taxon>
        <taxon>Neoptera</taxon>
        <taxon>Endopterygota</taxon>
        <taxon>Diptera</taxon>
        <taxon>Brachycera</taxon>
        <taxon>Muscomorpha</taxon>
        <taxon>Ephydroidea</taxon>
        <taxon>Drosophilidae</taxon>
        <taxon>Drosophila</taxon>
        <taxon>Sophophora</taxon>
    </lineage>
</organism>
<dbReference type="Proteomes" id="UP001500889">
    <property type="component" value="Chromosome U"/>
</dbReference>
<dbReference type="Gene3D" id="3.30.420.10">
    <property type="entry name" value="Ribonuclease H-like superfamily/Ribonuclease H"/>
    <property type="match status" value="1"/>
</dbReference>
<keyword evidence="3" id="KW-1185">Reference proteome</keyword>
<dbReference type="EMBL" id="AP029264">
    <property type="protein sequence ID" value="BFF93191.1"/>
    <property type="molecule type" value="Genomic_DNA"/>
</dbReference>
<reference evidence="2 3" key="1">
    <citation type="submission" date="2024-02" db="EMBL/GenBank/DDBJ databases">
        <title>A chromosome-level genome assembly of Drosophila madeirensis, a fruit fly species endemic to Madeira island.</title>
        <authorList>
            <person name="Tomihara K."/>
            <person name="Llopart A."/>
            <person name="Yamamoto D."/>
        </authorList>
    </citation>
    <scope>NUCLEOTIDE SEQUENCE [LARGE SCALE GENOMIC DNA]</scope>
    <source>
        <strain evidence="2 3">RF1</strain>
    </source>
</reference>
<dbReference type="GO" id="GO:0015074">
    <property type="term" value="P:DNA integration"/>
    <property type="evidence" value="ECO:0007669"/>
    <property type="project" value="InterPro"/>
</dbReference>
<dbReference type="AlphaFoldDB" id="A0AAU9FBT8"/>
<dbReference type="InterPro" id="IPR040676">
    <property type="entry name" value="DUF5641"/>
</dbReference>
<evidence type="ECO:0000313" key="2">
    <source>
        <dbReference type="EMBL" id="BFF93191.1"/>
    </source>
</evidence>
<evidence type="ECO:0000259" key="1">
    <source>
        <dbReference type="PROSITE" id="PS50994"/>
    </source>
</evidence>
<dbReference type="SUPFAM" id="SSF53098">
    <property type="entry name" value="Ribonuclease H-like"/>
    <property type="match status" value="1"/>
</dbReference>
<sequence>MGSLPASRVQQGVKAFERTGLDYAGPLWMHFNQRGRQPIKVYLCVFVCFLNKACHLELVSDLSTNAFIAALKRFFARRGISAELFCDNATNFVVASRELKAIADLIWNDSGKHQIVDQCSQLGVNFHFIPPRSPHFGGLWDSAVKVAKQLLVRSFNSTALNYEDLVTAIAQAEAVMNSRPLHPLSSDSNEYEALTPGHFLIGRPLNCMPEPFDEDILKLSAANRWKRIVAVHHAFWRRWSLEYLTLLQERSKWSLRKGLMAGSN</sequence>
<gene>
    <name evidence="2" type="ORF">DMAD_11086</name>
</gene>
<accession>A0AAU9FBT8</accession>
<dbReference type="PANTHER" id="PTHR47331">
    <property type="entry name" value="PHD-TYPE DOMAIN-CONTAINING PROTEIN"/>
    <property type="match status" value="1"/>
</dbReference>
<dbReference type="GO" id="GO:0003676">
    <property type="term" value="F:nucleic acid binding"/>
    <property type="evidence" value="ECO:0007669"/>
    <property type="project" value="InterPro"/>
</dbReference>
<evidence type="ECO:0000313" key="3">
    <source>
        <dbReference type="Proteomes" id="UP001500889"/>
    </source>
</evidence>
<dbReference type="InterPro" id="IPR001584">
    <property type="entry name" value="Integrase_cat-core"/>
</dbReference>
<feature type="domain" description="Integrase catalytic" evidence="1">
    <location>
        <begin position="1"/>
        <end position="204"/>
    </location>
</feature>
<dbReference type="PROSITE" id="PS50994">
    <property type="entry name" value="INTEGRASE"/>
    <property type="match status" value="1"/>
</dbReference>
<dbReference type="PANTHER" id="PTHR47331:SF1">
    <property type="entry name" value="GAG-LIKE PROTEIN"/>
    <property type="match status" value="1"/>
</dbReference>
<dbReference type="InterPro" id="IPR036397">
    <property type="entry name" value="RNaseH_sf"/>
</dbReference>
<protein>
    <recommendedName>
        <fullName evidence="1">Integrase catalytic domain-containing protein</fullName>
    </recommendedName>
</protein>
<dbReference type="Pfam" id="PF18701">
    <property type="entry name" value="DUF5641"/>
    <property type="match status" value="1"/>
</dbReference>
<dbReference type="InterPro" id="IPR012337">
    <property type="entry name" value="RNaseH-like_sf"/>
</dbReference>
<name>A0AAU9FBT8_DROMD</name>
<proteinExistence type="predicted"/>